<feature type="region of interest" description="Disordered" evidence="2">
    <location>
        <begin position="268"/>
        <end position="298"/>
    </location>
</feature>
<dbReference type="PANTHER" id="PTHR44167:SF31">
    <property type="entry name" value="PROTEIN CBG02007"/>
    <property type="match status" value="1"/>
</dbReference>
<gene>
    <name evidence="5" type="ORF">I6J18_14100</name>
</gene>
<dbReference type="GO" id="GO:0005524">
    <property type="term" value="F:ATP binding"/>
    <property type="evidence" value="ECO:0007669"/>
    <property type="project" value="UniProtKB-UniRule"/>
</dbReference>
<keyword evidence="5" id="KW-0418">Kinase</keyword>
<evidence type="ECO:0000313" key="6">
    <source>
        <dbReference type="Proteomes" id="UP000595254"/>
    </source>
</evidence>
<dbReference type="GO" id="GO:0005737">
    <property type="term" value="C:cytoplasm"/>
    <property type="evidence" value="ECO:0007669"/>
    <property type="project" value="TreeGrafter"/>
</dbReference>
<feature type="transmembrane region" description="Helical" evidence="3">
    <location>
        <begin position="303"/>
        <end position="324"/>
    </location>
</feature>
<evidence type="ECO:0000256" key="2">
    <source>
        <dbReference type="SAM" id="MobiDB-lite"/>
    </source>
</evidence>
<evidence type="ECO:0000313" key="5">
    <source>
        <dbReference type="EMBL" id="QQT02679.1"/>
    </source>
</evidence>
<dbReference type="AlphaFoldDB" id="A0A974S2K3"/>
<keyword evidence="5" id="KW-0723">Serine/threonine-protein kinase</keyword>
<keyword evidence="3" id="KW-0812">Transmembrane</keyword>
<dbReference type="Gene3D" id="1.10.510.10">
    <property type="entry name" value="Transferase(Phosphotransferase) domain 1"/>
    <property type="match status" value="1"/>
</dbReference>
<keyword evidence="1" id="KW-0067">ATP-binding</keyword>
<dbReference type="Proteomes" id="UP000595254">
    <property type="component" value="Chromosome"/>
</dbReference>
<proteinExistence type="predicted"/>
<dbReference type="InterPro" id="IPR017441">
    <property type="entry name" value="Protein_kinase_ATP_BS"/>
</dbReference>
<dbReference type="InterPro" id="IPR011009">
    <property type="entry name" value="Kinase-like_dom_sf"/>
</dbReference>
<sequence>MMNNTLRDQCNLLPGSKITGKWNKNTYTIIKELGQGANGIVYLAESNNKRAALKISDNGVSIISEMNILKAFSKVQGSALGPSLLEADDWVKNKSILSFYAMEYIIGDGFLEFIHRKGPSWTGVLMLQLLTSLVSLHKQGWVFGDLKPENLIVTMPSCTIRCIDVGGTTLIGRSIKEFTEFFDRGYWGLGSRSAEPSYDLFAVAMIFINAYYPVRFSKNGDGYKQLVEMIKQKKELVPYRAFLQKALSGAYNSAEEMRSDLVEILQNQRKQPAAQTPSPQKAPVTRTRKHTKKRGRVQRRRGGLIETMLLVSIVCFLYVLYIYGQFL</sequence>
<keyword evidence="1" id="KW-0547">Nucleotide-binding</keyword>
<dbReference type="InterPro" id="IPR000719">
    <property type="entry name" value="Prot_kinase_dom"/>
</dbReference>
<dbReference type="SMART" id="SM00220">
    <property type="entry name" value="S_TKc"/>
    <property type="match status" value="1"/>
</dbReference>
<organism evidence="5 6">
    <name type="scientific">Peribacillus psychrosaccharolyticus</name>
    <name type="common">Bacillus psychrosaccharolyticus</name>
    <dbReference type="NCBI Taxonomy" id="1407"/>
    <lineage>
        <taxon>Bacteria</taxon>
        <taxon>Bacillati</taxon>
        <taxon>Bacillota</taxon>
        <taxon>Bacilli</taxon>
        <taxon>Bacillales</taxon>
        <taxon>Bacillaceae</taxon>
        <taxon>Peribacillus</taxon>
    </lineage>
</organism>
<evidence type="ECO:0000256" key="1">
    <source>
        <dbReference type="PROSITE-ProRule" id="PRU10141"/>
    </source>
</evidence>
<dbReference type="Pfam" id="PF00069">
    <property type="entry name" value="Pkinase"/>
    <property type="match status" value="1"/>
</dbReference>
<evidence type="ECO:0000256" key="3">
    <source>
        <dbReference type="SAM" id="Phobius"/>
    </source>
</evidence>
<feature type="binding site" evidence="1">
    <location>
        <position position="54"/>
    </location>
    <ligand>
        <name>ATP</name>
        <dbReference type="ChEBI" id="CHEBI:30616"/>
    </ligand>
</feature>
<keyword evidence="3" id="KW-1133">Transmembrane helix</keyword>
<dbReference type="Gene3D" id="3.30.200.20">
    <property type="entry name" value="Phosphorylase Kinase, domain 1"/>
    <property type="match status" value="1"/>
</dbReference>
<keyword evidence="6" id="KW-1185">Reference proteome</keyword>
<keyword evidence="5" id="KW-0808">Transferase</keyword>
<dbReference type="PROSITE" id="PS00107">
    <property type="entry name" value="PROTEIN_KINASE_ATP"/>
    <property type="match status" value="1"/>
</dbReference>
<protein>
    <submittedName>
        <fullName evidence="5">Serine/threonine protein kinase</fullName>
    </submittedName>
</protein>
<dbReference type="EMBL" id="CP068053">
    <property type="protein sequence ID" value="QQT02679.1"/>
    <property type="molecule type" value="Genomic_DNA"/>
</dbReference>
<name>A0A974S2K3_PERPY</name>
<dbReference type="SUPFAM" id="SSF56112">
    <property type="entry name" value="Protein kinase-like (PK-like)"/>
    <property type="match status" value="1"/>
</dbReference>
<evidence type="ECO:0000259" key="4">
    <source>
        <dbReference type="PROSITE" id="PS50011"/>
    </source>
</evidence>
<dbReference type="GO" id="GO:0004674">
    <property type="term" value="F:protein serine/threonine kinase activity"/>
    <property type="evidence" value="ECO:0007669"/>
    <property type="project" value="UniProtKB-KW"/>
</dbReference>
<keyword evidence="3" id="KW-0472">Membrane</keyword>
<accession>A0A974S2K3</accession>
<dbReference type="PANTHER" id="PTHR44167">
    <property type="entry name" value="OVARIAN-SPECIFIC SERINE/THREONINE-PROTEIN KINASE LOK-RELATED"/>
    <property type="match status" value="1"/>
</dbReference>
<dbReference type="KEGG" id="ppsr:I6J18_14100"/>
<feature type="domain" description="Protein kinase" evidence="4">
    <location>
        <begin position="27"/>
        <end position="274"/>
    </location>
</feature>
<dbReference type="PROSITE" id="PS50011">
    <property type="entry name" value="PROTEIN_KINASE_DOM"/>
    <property type="match status" value="1"/>
</dbReference>
<feature type="compositionally biased region" description="Basic residues" evidence="2">
    <location>
        <begin position="286"/>
        <end position="298"/>
    </location>
</feature>
<feature type="compositionally biased region" description="Polar residues" evidence="2">
    <location>
        <begin position="268"/>
        <end position="279"/>
    </location>
</feature>
<reference evidence="5 6" key="1">
    <citation type="submission" date="2021-01" db="EMBL/GenBank/DDBJ databases">
        <title>FDA dAtabase for Regulatory Grade micrObial Sequences (FDA-ARGOS): Supporting development and validation of Infectious Disease Dx tests.</title>
        <authorList>
            <person name="Nelson B."/>
            <person name="Plummer A."/>
            <person name="Tallon L."/>
            <person name="Sadzewicz L."/>
            <person name="Zhao X."/>
            <person name="Boylan J."/>
            <person name="Ott S."/>
            <person name="Bowen H."/>
            <person name="Vavikolanu K."/>
            <person name="Mehta A."/>
            <person name="Aluvathingal J."/>
            <person name="Nadendla S."/>
            <person name="Myers T."/>
            <person name="Yan Y."/>
            <person name="Sichtig H."/>
        </authorList>
    </citation>
    <scope>NUCLEOTIDE SEQUENCE [LARGE SCALE GENOMIC DNA]</scope>
    <source>
        <strain evidence="5 6">FDAARGOS_1161</strain>
    </source>
</reference>